<evidence type="ECO:0000313" key="1">
    <source>
        <dbReference type="EMBL" id="CAF1542618.1"/>
    </source>
</evidence>
<feature type="non-terminal residue" evidence="1">
    <location>
        <position position="14"/>
    </location>
</feature>
<proteinExistence type="predicted"/>
<sequence length="14" mass="1589">MEKKENSSIVPAKQ</sequence>
<organism evidence="1 2">
    <name type="scientific">Adineta steineri</name>
    <dbReference type="NCBI Taxonomy" id="433720"/>
    <lineage>
        <taxon>Eukaryota</taxon>
        <taxon>Metazoa</taxon>
        <taxon>Spiralia</taxon>
        <taxon>Gnathifera</taxon>
        <taxon>Rotifera</taxon>
        <taxon>Eurotatoria</taxon>
        <taxon>Bdelloidea</taxon>
        <taxon>Adinetida</taxon>
        <taxon>Adinetidae</taxon>
        <taxon>Adineta</taxon>
    </lineage>
</organism>
<evidence type="ECO:0000313" key="2">
    <source>
        <dbReference type="Proteomes" id="UP000663891"/>
    </source>
</evidence>
<gene>
    <name evidence="1" type="ORF">VCS650_LOCUS44057</name>
</gene>
<protein>
    <submittedName>
        <fullName evidence="1">Uncharacterized protein</fullName>
    </submittedName>
</protein>
<reference evidence="1" key="1">
    <citation type="submission" date="2021-02" db="EMBL/GenBank/DDBJ databases">
        <authorList>
            <person name="Nowell W R."/>
        </authorList>
    </citation>
    <scope>NUCLEOTIDE SEQUENCE</scope>
</reference>
<name>A0A815W8E5_9BILA</name>
<dbReference type="Proteomes" id="UP000663891">
    <property type="component" value="Unassembled WGS sequence"/>
</dbReference>
<comment type="caution">
    <text evidence="1">The sequence shown here is derived from an EMBL/GenBank/DDBJ whole genome shotgun (WGS) entry which is preliminary data.</text>
</comment>
<accession>A0A815W8E5</accession>
<dbReference type="EMBL" id="CAJNON010007733">
    <property type="protein sequence ID" value="CAF1542618.1"/>
    <property type="molecule type" value="Genomic_DNA"/>
</dbReference>